<comment type="similarity">
    <text evidence="2">Belongs to the cytochrome P450 family.</text>
</comment>
<keyword evidence="9" id="KW-1133">Transmembrane helix</keyword>
<keyword evidence="11" id="KW-1185">Reference proteome</keyword>
<dbReference type="CDD" id="cd11040">
    <property type="entry name" value="CYP7_CYP8-like"/>
    <property type="match status" value="1"/>
</dbReference>
<evidence type="ECO:0000256" key="6">
    <source>
        <dbReference type="ARBA" id="ARBA00023033"/>
    </source>
</evidence>
<dbReference type="Proteomes" id="UP001275084">
    <property type="component" value="Unassembled WGS sequence"/>
</dbReference>
<feature type="region of interest" description="Disordered" evidence="8">
    <location>
        <begin position="515"/>
        <end position="535"/>
    </location>
</feature>
<accession>A0AAJ0HNN2</accession>
<evidence type="ECO:0000313" key="10">
    <source>
        <dbReference type="EMBL" id="KAK3358215.1"/>
    </source>
</evidence>
<dbReference type="InterPro" id="IPR002403">
    <property type="entry name" value="Cyt_P450_E_grp-IV"/>
</dbReference>
<evidence type="ECO:0000256" key="3">
    <source>
        <dbReference type="ARBA" id="ARBA00022617"/>
    </source>
</evidence>
<keyword evidence="9" id="KW-0472">Membrane</keyword>
<dbReference type="SUPFAM" id="SSF48264">
    <property type="entry name" value="Cytochrome P450"/>
    <property type="match status" value="1"/>
</dbReference>
<reference evidence="10" key="2">
    <citation type="submission" date="2023-06" db="EMBL/GenBank/DDBJ databases">
        <authorList>
            <consortium name="Lawrence Berkeley National Laboratory"/>
            <person name="Haridas S."/>
            <person name="Hensen N."/>
            <person name="Bonometti L."/>
            <person name="Westerberg I."/>
            <person name="Brannstrom I.O."/>
            <person name="Guillou S."/>
            <person name="Cros-Aarteil S."/>
            <person name="Calhoun S."/>
            <person name="Kuo A."/>
            <person name="Mondo S."/>
            <person name="Pangilinan J."/>
            <person name="Riley R."/>
            <person name="Labutti K."/>
            <person name="Andreopoulos B."/>
            <person name="Lipzen A."/>
            <person name="Chen C."/>
            <person name="Yanf M."/>
            <person name="Daum C."/>
            <person name="Ng V."/>
            <person name="Clum A."/>
            <person name="Steindorff A."/>
            <person name="Ohm R."/>
            <person name="Martin F."/>
            <person name="Silar P."/>
            <person name="Natvig D."/>
            <person name="Lalanne C."/>
            <person name="Gautier V."/>
            <person name="Ament-Velasquez S.L."/>
            <person name="Kruys A."/>
            <person name="Hutchinson M.I."/>
            <person name="Powell A.J."/>
            <person name="Barry K."/>
            <person name="Miller A.N."/>
            <person name="Grigoriev I.V."/>
            <person name="Debuchy R."/>
            <person name="Gladieux P."/>
            <person name="Thoren M.H."/>
            <person name="Johannesson H."/>
        </authorList>
    </citation>
    <scope>NUCLEOTIDE SEQUENCE</scope>
    <source>
        <strain evidence="10">CBS 955.72</strain>
    </source>
</reference>
<dbReference type="InterPro" id="IPR050529">
    <property type="entry name" value="CYP450_sterol_14alpha_dmase"/>
</dbReference>
<dbReference type="InterPro" id="IPR001128">
    <property type="entry name" value="Cyt_P450"/>
</dbReference>
<keyword evidence="3 7" id="KW-0349">Heme</keyword>
<dbReference type="GO" id="GO:0016705">
    <property type="term" value="F:oxidoreductase activity, acting on paired donors, with incorporation or reduction of molecular oxygen"/>
    <property type="evidence" value="ECO:0007669"/>
    <property type="project" value="InterPro"/>
</dbReference>
<keyword evidence="5 7" id="KW-0408">Iron</keyword>
<dbReference type="PANTHER" id="PTHR24304">
    <property type="entry name" value="CYTOCHROME P450 FAMILY 7"/>
    <property type="match status" value="1"/>
</dbReference>
<dbReference type="GO" id="GO:0020037">
    <property type="term" value="F:heme binding"/>
    <property type="evidence" value="ECO:0007669"/>
    <property type="project" value="InterPro"/>
</dbReference>
<name>A0AAJ0HNN2_9PEZI</name>
<dbReference type="InterPro" id="IPR036396">
    <property type="entry name" value="Cyt_P450_sf"/>
</dbReference>
<keyword evidence="6" id="KW-0560">Oxidoreductase</keyword>
<comment type="caution">
    <text evidence="10">The sequence shown here is derived from an EMBL/GenBank/DDBJ whole genome shotgun (WGS) entry which is preliminary data.</text>
</comment>
<keyword evidence="9" id="KW-0812">Transmembrane</keyword>
<dbReference type="EMBL" id="JAUIQD010000003">
    <property type="protein sequence ID" value="KAK3358215.1"/>
    <property type="molecule type" value="Genomic_DNA"/>
</dbReference>
<evidence type="ECO:0000256" key="9">
    <source>
        <dbReference type="SAM" id="Phobius"/>
    </source>
</evidence>
<keyword evidence="4 7" id="KW-0479">Metal-binding</keyword>
<dbReference type="Gene3D" id="1.10.630.10">
    <property type="entry name" value="Cytochrome P450"/>
    <property type="match status" value="1"/>
</dbReference>
<keyword evidence="6" id="KW-0503">Monooxygenase</keyword>
<evidence type="ECO:0000256" key="4">
    <source>
        <dbReference type="ARBA" id="ARBA00022723"/>
    </source>
</evidence>
<dbReference type="Pfam" id="PF00067">
    <property type="entry name" value="p450"/>
    <property type="match status" value="1"/>
</dbReference>
<evidence type="ECO:0000256" key="5">
    <source>
        <dbReference type="ARBA" id="ARBA00023004"/>
    </source>
</evidence>
<reference evidence="10" key="1">
    <citation type="journal article" date="2023" name="Mol. Phylogenet. Evol.">
        <title>Genome-scale phylogeny and comparative genomics of the fungal order Sordariales.</title>
        <authorList>
            <person name="Hensen N."/>
            <person name="Bonometti L."/>
            <person name="Westerberg I."/>
            <person name="Brannstrom I.O."/>
            <person name="Guillou S."/>
            <person name="Cros-Aarteil S."/>
            <person name="Calhoun S."/>
            <person name="Haridas S."/>
            <person name="Kuo A."/>
            <person name="Mondo S."/>
            <person name="Pangilinan J."/>
            <person name="Riley R."/>
            <person name="LaButti K."/>
            <person name="Andreopoulos B."/>
            <person name="Lipzen A."/>
            <person name="Chen C."/>
            <person name="Yan M."/>
            <person name="Daum C."/>
            <person name="Ng V."/>
            <person name="Clum A."/>
            <person name="Steindorff A."/>
            <person name="Ohm R.A."/>
            <person name="Martin F."/>
            <person name="Silar P."/>
            <person name="Natvig D.O."/>
            <person name="Lalanne C."/>
            <person name="Gautier V."/>
            <person name="Ament-Velasquez S.L."/>
            <person name="Kruys A."/>
            <person name="Hutchinson M.I."/>
            <person name="Powell A.J."/>
            <person name="Barry K."/>
            <person name="Miller A.N."/>
            <person name="Grigoriev I.V."/>
            <person name="Debuchy R."/>
            <person name="Gladieux P."/>
            <person name="Hiltunen Thoren M."/>
            <person name="Johannesson H."/>
        </authorList>
    </citation>
    <scope>NUCLEOTIDE SEQUENCE</scope>
    <source>
        <strain evidence="10">CBS 955.72</strain>
    </source>
</reference>
<protein>
    <submittedName>
        <fullName evidence="10">Cytochrome P450</fullName>
    </submittedName>
</protein>
<feature type="binding site" description="axial binding residue" evidence="7">
    <location>
        <position position="483"/>
    </location>
    <ligand>
        <name>heme</name>
        <dbReference type="ChEBI" id="CHEBI:30413"/>
    </ligand>
    <ligandPart>
        <name>Fe</name>
        <dbReference type="ChEBI" id="CHEBI:18248"/>
    </ligandPart>
</feature>
<evidence type="ECO:0000313" key="11">
    <source>
        <dbReference type="Proteomes" id="UP001275084"/>
    </source>
</evidence>
<gene>
    <name evidence="10" type="ORF">B0T25DRAFT_541168</name>
</gene>
<dbReference type="GO" id="GO:0008395">
    <property type="term" value="F:steroid hydroxylase activity"/>
    <property type="evidence" value="ECO:0007669"/>
    <property type="project" value="TreeGrafter"/>
</dbReference>
<evidence type="ECO:0000256" key="8">
    <source>
        <dbReference type="SAM" id="MobiDB-lite"/>
    </source>
</evidence>
<proteinExistence type="inferred from homology"/>
<dbReference type="PRINTS" id="PR00465">
    <property type="entry name" value="EP450IV"/>
</dbReference>
<sequence length="549" mass="61727">MTPLILQWLTDYSRAPLFLAAVAILIAGIASYLWRPDKSAIPSLSGTIPRLSITLLYMTNMKSFLARARNALRQRNIVQFYLGPMKVYLIAGTNNIQAMFRTSASVSSDIFFLMVQEHIWGSTKEDLAKFANDKSGRLQNPAPGTEKTPDQERYWAGMHRTIHSYLARTHETNALAGSYQRFFGQQLDRFQVGREAEVCIYDFLLKDMAEAAITSINGRRVLDVNPGLLEILWRFHEIAASLVWGLPKWLNRESWKRRDQLQAACARYLKSALSDFDWSQGADPDWEPIFGSRFTRELVRWMTESGFALTTMAGGLANMTVFGGNANTIPVAAWCVMEVVKDPALLKVVREEVMTAYEIAPASGQKTINAQALLSLPLLQSIYIEGLRLHVSMNVTRQITGPVELGGVTLEKGAILQAATEITHYDEEIWGAQGHPASEFWAERHVKYVNDVGADGQTKRVRQFAMAGKPNDFFPYGGGVSICPGRFFAKQEIMLTIAMLVSRFDIEFVEWVNRDGTPSDRPAQNDSRWSGGASVPPDRDMKVLWKRLW</sequence>
<dbReference type="AlphaFoldDB" id="A0AAJ0HNN2"/>
<dbReference type="GO" id="GO:0005506">
    <property type="term" value="F:iron ion binding"/>
    <property type="evidence" value="ECO:0007669"/>
    <property type="project" value="InterPro"/>
</dbReference>
<organism evidence="10 11">
    <name type="scientific">Lasiosphaeria hispida</name>
    <dbReference type="NCBI Taxonomy" id="260671"/>
    <lineage>
        <taxon>Eukaryota</taxon>
        <taxon>Fungi</taxon>
        <taxon>Dikarya</taxon>
        <taxon>Ascomycota</taxon>
        <taxon>Pezizomycotina</taxon>
        <taxon>Sordariomycetes</taxon>
        <taxon>Sordariomycetidae</taxon>
        <taxon>Sordariales</taxon>
        <taxon>Lasiosphaeriaceae</taxon>
        <taxon>Lasiosphaeria</taxon>
    </lineage>
</organism>
<evidence type="ECO:0000256" key="1">
    <source>
        <dbReference type="ARBA" id="ARBA00001971"/>
    </source>
</evidence>
<evidence type="ECO:0000256" key="2">
    <source>
        <dbReference type="ARBA" id="ARBA00010617"/>
    </source>
</evidence>
<dbReference type="PANTHER" id="PTHR24304:SF2">
    <property type="entry name" value="24-HYDROXYCHOLESTEROL 7-ALPHA-HYDROXYLASE"/>
    <property type="match status" value="1"/>
</dbReference>
<comment type="cofactor">
    <cofactor evidence="1 7">
        <name>heme</name>
        <dbReference type="ChEBI" id="CHEBI:30413"/>
    </cofactor>
</comment>
<feature type="transmembrane region" description="Helical" evidence="9">
    <location>
        <begin position="12"/>
        <end position="34"/>
    </location>
</feature>
<evidence type="ECO:0000256" key="7">
    <source>
        <dbReference type="PIRSR" id="PIRSR602403-1"/>
    </source>
</evidence>